<dbReference type="Gene3D" id="3.40.1170.60">
    <property type="match status" value="1"/>
</dbReference>
<dbReference type="InterPro" id="IPR043502">
    <property type="entry name" value="DNA/RNA_pol_sf"/>
</dbReference>
<dbReference type="PANTHER" id="PTHR35369:SF2">
    <property type="entry name" value="BLR3025 PROTEIN"/>
    <property type="match status" value="1"/>
</dbReference>
<dbReference type="InterPro" id="IPR001126">
    <property type="entry name" value="UmuC"/>
</dbReference>
<reference evidence="5" key="1">
    <citation type="journal article" date="2019" name="Int. J. Syst. Evol. Microbiol.">
        <title>The Global Catalogue of Microorganisms (GCM) 10K type strain sequencing project: providing services to taxonomists for standard genome sequencing and annotation.</title>
        <authorList>
            <consortium name="The Broad Institute Genomics Platform"/>
            <consortium name="The Broad Institute Genome Sequencing Center for Infectious Disease"/>
            <person name="Wu L."/>
            <person name="Ma J."/>
        </authorList>
    </citation>
    <scope>NUCLEOTIDE SEQUENCE [LARGE SCALE GENOMIC DNA]</scope>
    <source>
        <strain evidence="5">JCM 17085</strain>
    </source>
</reference>
<feature type="domain" description="UmuC" evidence="3">
    <location>
        <begin position="20"/>
        <end position="149"/>
    </location>
</feature>
<accession>A0ABP7WN81</accession>
<evidence type="ECO:0000256" key="1">
    <source>
        <dbReference type="ARBA" id="ARBA00010945"/>
    </source>
</evidence>
<dbReference type="InterPro" id="IPR043128">
    <property type="entry name" value="Rev_trsase/Diguanyl_cyclase"/>
</dbReference>
<organism evidence="4 5">
    <name type="scientific">Mucilaginibacter panaciglaebae</name>
    <dbReference type="NCBI Taxonomy" id="502331"/>
    <lineage>
        <taxon>Bacteria</taxon>
        <taxon>Pseudomonadati</taxon>
        <taxon>Bacteroidota</taxon>
        <taxon>Sphingobacteriia</taxon>
        <taxon>Sphingobacteriales</taxon>
        <taxon>Sphingobacteriaceae</taxon>
        <taxon>Mucilaginibacter</taxon>
    </lineage>
</organism>
<dbReference type="Gene3D" id="3.30.70.270">
    <property type="match status" value="1"/>
</dbReference>
<dbReference type="SUPFAM" id="SSF56672">
    <property type="entry name" value="DNA/RNA polymerases"/>
    <property type="match status" value="1"/>
</dbReference>
<evidence type="ECO:0000313" key="5">
    <source>
        <dbReference type="Proteomes" id="UP001500841"/>
    </source>
</evidence>
<evidence type="ECO:0000313" key="4">
    <source>
        <dbReference type="EMBL" id="GAA4092809.1"/>
    </source>
</evidence>
<dbReference type="InterPro" id="IPR050356">
    <property type="entry name" value="SulA_CellDiv_inhibitor"/>
</dbReference>
<sequence>MNKRFVSLWFRHLKSDWFVLRNKELKDIPFVLVTPTRGRNTITGANQPAEQQGITIGMAAADAKAIIPDLEVIDDIPGQDYKLLKALGEWCIRYTPMVAVDMPEGLLLDVTGCTHLWGGERGYLKEIVTRLRSKGYDVRGAMADTAGTAWGVARFAKAKPIIEPGGQANALLTLPPAALRLDAVIQDRLQKLGFYQIKSFIGLGRSVLRRRFGQEFLMRLDQALGNEDEPLKLLQSIEPYSERLPCLEPIRTAAGIEIAIKTLLEKLCKRLDSEGKGLRTAILKCYRVDGEVIQTGIGTNRPSNHIDHLFKLFELKIATIEPKLGIELFTLEAPKVEDTDTEQEILWTADSCGLEDGSLADLLDRLANKIGAKNIRRYLPQERYWPEHSIKLAMSLKDKPGTTWRMDRPRPSLLLPRPERIEAAYLTPDNPPMWFIYKGERHTIKKADDAERIESEWWLNEGPHRDYYVVEDEKGRRYWLFRSGHFEGKDRPEWYIHGFFA</sequence>
<protein>
    <submittedName>
        <fullName evidence="4">DNA polymerase Y family protein</fullName>
    </submittedName>
</protein>
<comment type="caution">
    <text evidence="4">The sequence shown here is derived from an EMBL/GenBank/DDBJ whole genome shotgun (WGS) entry which is preliminary data.</text>
</comment>
<keyword evidence="2" id="KW-0227">DNA damage</keyword>
<proteinExistence type="inferred from homology"/>
<dbReference type="CDD" id="cd03468">
    <property type="entry name" value="PolY_like"/>
    <property type="match status" value="1"/>
</dbReference>
<dbReference type="PANTHER" id="PTHR35369">
    <property type="entry name" value="BLR3025 PROTEIN-RELATED"/>
    <property type="match status" value="1"/>
</dbReference>
<keyword evidence="5" id="KW-1185">Reference proteome</keyword>
<evidence type="ECO:0000259" key="3">
    <source>
        <dbReference type="Pfam" id="PF00817"/>
    </source>
</evidence>
<dbReference type="Pfam" id="PF00817">
    <property type="entry name" value="IMS"/>
    <property type="match status" value="1"/>
</dbReference>
<dbReference type="EMBL" id="BAABCV010000004">
    <property type="protein sequence ID" value="GAA4092809.1"/>
    <property type="molecule type" value="Genomic_DNA"/>
</dbReference>
<dbReference type="RefSeq" id="WP_345102222.1">
    <property type="nucleotide sequence ID" value="NZ_BAABCV010000004.1"/>
</dbReference>
<name>A0ABP7WN81_9SPHI</name>
<dbReference type="Proteomes" id="UP001500841">
    <property type="component" value="Unassembled WGS sequence"/>
</dbReference>
<gene>
    <name evidence="4" type="ORF">GCM10022392_13970</name>
</gene>
<evidence type="ECO:0000256" key="2">
    <source>
        <dbReference type="ARBA" id="ARBA00022763"/>
    </source>
</evidence>
<comment type="similarity">
    <text evidence="1">Belongs to the DNA polymerase type-Y family.</text>
</comment>